<name>A0A9P0P9R7_ACAOB</name>
<evidence type="ECO:0000256" key="3">
    <source>
        <dbReference type="ARBA" id="ARBA00022989"/>
    </source>
</evidence>
<dbReference type="AlphaFoldDB" id="A0A9P0P9R7"/>
<dbReference type="Proteomes" id="UP001152888">
    <property type="component" value="Unassembled WGS sequence"/>
</dbReference>
<feature type="transmembrane region" description="Helical" evidence="6">
    <location>
        <begin position="93"/>
        <end position="114"/>
    </location>
</feature>
<feature type="region of interest" description="Disordered" evidence="5">
    <location>
        <begin position="916"/>
        <end position="939"/>
    </location>
</feature>
<feature type="transmembrane region" description="Helical" evidence="6">
    <location>
        <begin position="33"/>
        <end position="50"/>
    </location>
</feature>
<comment type="caution">
    <text evidence="8">The sequence shown here is derived from an EMBL/GenBank/DDBJ whole genome shotgun (WGS) entry which is preliminary data.</text>
</comment>
<dbReference type="GO" id="GO:0005886">
    <property type="term" value="C:plasma membrane"/>
    <property type="evidence" value="ECO:0007669"/>
    <property type="project" value="TreeGrafter"/>
</dbReference>
<dbReference type="FunFam" id="1.20.1740.10:FF:000010">
    <property type="entry name" value="probable cationic amino acid transporter"/>
    <property type="match status" value="1"/>
</dbReference>
<dbReference type="InterPro" id="IPR002293">
    <property type="entry name" value="AA/rel_permease1"/>
</dbReference>
<feature type="transmembrane region" description="Helical" evidence="6">
    <location>
        <begin position="517"/>
        <end position="536"/>
    </location>
</feature>
<evidence type="ECO:0000256" key="1">
    <source>
        <dbReference type="ARBA" id="ARBA00004141"/>
    </source>
</evidence>
<keyword evidence="2 6" id="KW-0812">Transmembrane</keyword>
<dbReference type="EMBL" id="CAKOFQ010006782">
    <property type="protein sequence ID" value="CAH1971142.1"/>
    <property type="molecule type" value="Genomic_DNA"/>
</dbReference>
<dbReference type="SUPFAM" id="SSF103473">
    <property type="entry name" value="MFS general substrate transporter"/>
    <property type="match status" value="1"/>
</dbReference>
<dbReference type="Pfam" id="PF13520">
    <property type="entry name" value="AA_permease_2"/>
    <property type="match status" value="1"/>
</dbReference>
<evidence type="ECO:0000259" key="7">
    <source>
        <dbReference type="Pfam" id="PF13906"/>
    </source>
</evidence>
<feature type="transmembrane region" description="Helical" evidence="6">
    <location>
        <begin position="318"/>
        <end position="346"/>
    </location>
</feature>
<evidence type="ECO:0000256" key="6">
    <source>
        <dbReference type="SAM" id="Phobius"/>
    </source>
</evidence>
<gene>
    <name evidence="8" type="ORF">ACAOBT_LOCUS9294</name>
</gene>
<organism evidence="8 9">
    <name type="scientific">Acanthoscelides obtectus</name>
    <name type="common">Bean weevil</name>
    <name type="synonym">Bruchus obtectus</name>
    <dbReference type="NCBI Taxonomy" id="200917"/>
    <lineage>
        <taxon>Eukaryota</taxon>
        <taxon>Metazoa</taxon>
        <taxon>Ecdysozoa</taxon>
        <taxon>Arthropoda</taxon>
        <taxon>Hexapoda</taxon>
        <taxon>Insecta</taxon>
        <taxon>Pterygota</taxon>
        <taxon>Neoptera</taxon>
        <taxon>Endopterygota</taxon>
        <taxon>Coleoptera</taxon>
        <taxon>Polyphaga</taxon>
        <taxon>Cucujiformia</taxon>
        <taxon>Chrysomeloidea</taxon>
        <taxon>Chrysomelidae</taxon>
        <taxon>Bruchinae</taxon>
        <taxon>Bruchini</taxon>
        <taxon>Acanthoscelides</taxon>
    </lineage>
</organism>
<keyword evidence="3 6" id="KW-1133">Transmembrane helix</keyword>
<evidence type="ECO:0000313" key="8">
    <source>
        <dbReference type="EMBL" id="CAH1971142.1"/>
    </source>
</evidence>
<evidence type="ECO:0000256" key="2">
    <source>
        <dbReference type="ARBA" id="ARBA00022692"/>
    </source>
</evidence>
<dbReference type="Pfam" id="PF13906">
    <property type="entry name" value="AA_permease_C"/>
    <property type="match status" value="1"/>
</dbReference>
<dbReference type="GO" id="GO:0097638">
    <property type="term" value="P:L-arginine import across plasma membrane"/>
    <property type="evidence" value="ECO:0007669"/>
    <property type="project" value="TreeGrafter"/>
</dbReference>
<feature type="compositionally biased region" description="Basic and acidic residues" evidence="5">
    <location>
        <begin position="917"/>
        <end position="927"/>
    </location>
</feature>
<feature type="transmembrane region" description="Helical" evidence="6">
    <location>
        <begin position="190"/>
        <end position="209"/>
    </location>
</feature>
<sequence>MATIWRVLTRKKVLDEGSIEETRLSRVLNTYDLTALGVGSTLGVGVYVLAGHVAKDTAGPSVVLSFLIAAVASLFAGLCYAEFGARVPKAGSAYIYSYVCVGEFVAFVIGWNLILEYVIGSASVARGLSLYLDTLINNTMQNTFIEIAPIDIPYLSKYFDFFAFSVSVVLAVALAMGIKESSFVNNIMTILNITVILFVIIAGSIKADIANWEVDPSKVINGTHVGKGGFFPFGIEGMIKGAATCFYGFVGFDCIATTGEEVRNPKRAIPISIMVSLFIIFMAYFGTSTVVTLMLPYYEQNPDAPIPYAFEAVNWNVAKWIVSIGAIFGLCASLFGAMFPLPRVIFAMAEDSMVFRFLGHVHSRFQTPFIGTLLAGLFTGLMAALFELKQLVNMMSIGTLLAYTIVAASVLILRYSVEYRPRYLLLQTSDSEDEIYSEDKTIPAPTESVETSDLLTYEDSGSIMGQIFNCGRRSQPTKLSEKIATIDLSIYCVMCIFIGVCAIYMKEPIVDGEVWAISLTSVAVLLAVIVMMSLVTQPTSRKELSFKVPAVPLIPALSILTNIYLMLMLDSHTWIRFAVWMAVGLPIYCFSHKPYTEAQKRAVNVTDDKKNGVANGISHCYINNGYEHTEKTSGGSPINNNNITSEIEQELEKLDEMLDKVVGSNPMSRDLSVESDLCSAFCVETHSVRDLNESSVVPSAILTVGAESDSSVQVGIDNRIQTVVDIEHHKDENSDHSAKGNEVKSLKGEKEHTVEKTKVIHNHNKETEDLDKIEVVHEDKVIIDTYACSADESIGGKTNDAIDNAIALNLRSVEDDGILKASRYKANSGAIKTCDDDNDDFEKRSKDSDENLIEQTDANTTTQKSTENLTNIMVDDSEPTETLKSASHVEDNISTNADTLPRASLSLAIKIGGWNDSHNDMQLREKSPTPSLEPDDENLKVGSPKYKVFIDNLNNKLSRHSVIPSVFSFSNKTKKDVGQRNTLDGEMKINENVLEESINTAVAREKLLAFINAGHSSPGAFQKRQDSNLNSSEMDYGQNDDNTSDPNGEAYFDAIDNMDEVNYIDSENTKHIANDLVKHPKAFKSDGVDEDTDDYTVHKYRMQNVFRSVNLKRKDSMDTDKSEMKANTVASINNNKHKQHVNEIFNNDTTSTKEVTSEKPSDENVDDYTLHKARMQNVFRSVHLKRNDSLDSEKSDLRKKSKTISLINEDKVRHRQAMGDIFKAINMNRKGSSDLTE</sequence>
<proteinExistence type="predicted"/>
<dbReference type="InterPro" id="IPR029485">
    <property type="entry name" value="CAT_C"/>
</dbReference>
<accession>A0A9P0P9R7</accession>
<comment type="subcellular location">
    <subcellularLocation>
        <location evidence="1">Membrane</location>
        <topology evidence="1">Multi-pass membrane protein</topology>
    </subcellularLocation>
</comment>
<dbReference type="GO" id="GO:0015189">
    <property type="term" value="F:L-lysine transmembrane transporter activity"/>
    <property type="evidence" value="ECO:0007669"/>
    <property type="project" value="TreeGrafter"/>
</dbReference>
<evidence type="ECO:0000256" key="5">
    <source>
        <dbReference type="SAM" id="MobiDB-lite"/>
    </source>
</evidence>
<evidence type="ECO:0000256" key="4">
    <source>
        <dbReference type="ARBA" id="ARBA00023136"/>
    </source>
</evidence>
<keyword evidence="9" id="KW-1185">Reference proteome</keyword>
<keyword evidence="4 6" id="KW-0472">Membrane</keyword>
<dbReference type="GO" id="GO:0061459">
    <property type="term" value="F:L-arginine transmembrane transporter activity"/>
    <property type="evidence" value="ECO:0007669"/>
    <property type="project" value="TreeGrafter"/>
</dbReference>
<dbReference type="OrthoDB" id="3900342at2759"/>
<feature type="compositionally biased region" description="Polar residues" evidence="5">
    <location>
        <begin position="1027"/>
        <end position="1045"/>
    </location>
</feature>
<dbReference type="PANTHER" id="PTHR43243:SF105">
    <property type="entry name" value="CATIONIC AMINO ACID TRANSPORTER C-TERMINAL DOMAIN-CONTAINING PROTEIN"/>
    <property type="match status" value="1"/>
</dbReference>
<feature type="transmembrane region" description="Helical" evidence="6">
    <location>
        <begin position="271"/>
        <end position="298"/>
    </location>
</feature>
<feature type="region of interest" description="Disordered" evidence="5">
    <location>
        <begin position="730"/>
        <end position="750"/>
    </location>
</feature>
<feature type="transmembrane region" description="Helical" evidence="6">
    <location>
        <begin position="229"/>
        <end position="250"/>
    </location>
</feature>
<feature type="transmembrane region" description="Helical" evidence="6">
    <location>
        <begin position="483"/>
        <end position="505"/>
    </location>
</feature>
<dbReference type="Gene3D" id="1.20.1740.10">
    <property type="entry name" value="Amino acid/polyamine transporter I"/>
    <property type="match status" value="2"/>
</dbReference>
<feature type="transmembrane region" description="Helical" evidence="6">
    <location>
        <begin position="548"/>
        <end position="567"/>
    </location>
</feature>
<feature type="transmembrane region" description="Helical" evidence="6">
    <location>
        <begin position="161"/>
        <end position="178"/>
    </location>
</feature>
<dbReference type="InterPro" id="IPR036259">
    <property type="entry name" value="MFS_trans_sf"/>
</dbReference>
<protein>
    <recommendedName>
        <fullName evidence="7">Cationic amino acid transporter C-terminal domain-containing protein</fullName>
    </recommendedName>
</protein>
<feature type="transmembrane region" description="Helical" evidence="6">
    <location>
        <begin position="62"/>
        <end position="81"/>
    </location>
</feature>
<reference evidence="8" key="1">
    <citation type="submission" date="2022-03" db="EMBL/GenBank/DDBJ databases">
        <authorList>
            <person name="Sayadi A."/>
        </authorList>
    </citation>
    <scope>NUCLEOTIDE SEQUENCE</scope>
</reference>
<dbReference type="PANTHER" id="PTHR43243">
    <property type="entry name" value="INNER MEMBRANE TRANSPORTER YGJI-RELATED"/>
    <property type="match status" value="1"/>
</dbReference>
<evidence type="ECO:0000313" key="9">
    <source>
        <dbReference type="Proteomes" id="UP001152888"/>
    </source>
</evidence>
<feature type="region of interest" description="Disordered" evidence="5">
    <location>
        <begin position="1019"/>
        <end position="1045"/>
    </location>
</feature>
<feature type="domain" description="Cationic amino acid transporter C-terminal" evidence="7">
    <location>
        <begin position="546"/>
        <end position="590"/>
    </location>
</feature>
<feature type="transmembrane region" description="Helical" evidence="6">
    <location>
        <begin position="392"/>
        <end position="413"/>
    </location>
</feature>
<dbReference type="GO" id="GO:0000064">
    <property type="term" value="F:L-ornithine transmembrane transporter activity"/>
    <property type="evidence" value="ECO:0007669"/>
    <property type="project" value="TreeGrafter"/>
</dbReference>
<feature type="transmembrane region" description="Helical" evidence="6">
    <location>
        <begin position="367"/>
        <end position="386"/>
    </location>
</feature>